<proteinExistence type="predicted"/>
<gene>
    <name evidence="1" type="ORF">PSON_ATCC_30995.1.T0520329</name>
</gene>
<dbReference type="AlphaFoldDB" id="A0A8S1N774"/>
<evidence type="ECO:0000313" key="2">
    <source>
        <dbReference type="Proteomes" id="UP000692954"/>
    </source>
</evidence>
<comment type="caution">
    <text evidence="1">The sequence shown here is derived from an EMBL/GenBank/DDBJ whole genome shotgun (WGS) entry which is preliminary data.</text>
</comment>
<reference evidence="1" key="1">
    <citation type="submission" date="2021-01" db="EMBL/GenBank/DDBJ databases">
        <authorList>
            <consortium name="Genoscope - CEA"/>
            <person name="William W."/>
        </authorList>
    </citation>
    <scope>NUCLEOTIDE SEQUENCE</scope>
</reference>
<accession>A0A8S1N774</accession>
<protein>
    <submittedName>
        <fullName evidence="1">Uncharacterized protein</fullName>
    </submittedName>
</protein>
<keyword evidence="2" id="KW-1185">Reference proteome</keyword>
<dbReference type="EMBL" id="CAJJDN010000052">
    <property type="protein sequence ID" value="CAD8088390.1"/>
    <property type="molecule type" value="Genomic_DNA"/>
</dbReference>
<evidence type="ECO:0000313" key="1">
    <source>
        <dbReference type="EMBL" id="CAD8088390.1"/>
    </source>
</evidence>
<name>A0A8S1N774_9CILI</name>
<organism evidence="1 2">
    <name type="scientific">Paramecium sonneborni</name>
    <dbReference type="NCBI Taxonomy" id="65129"/>
    <lineage>
        <taxon>Eukaryota</taxon>
        <taxon>Sar</taxon>
        <taxon>Alveolata</taxon>
        <taxon>Ciliophora</taxon>
        <taxon>Intramacronucleata</taxon>
        <taxon>Oligohymenophorea</taxon>
        <taxon>Peniculida</taxon>
        <taxon>Parameciidae</taxon>
        <taxon>Paramecium</taxon>
    </lineage>
</organism>
<dbReference type="Proteomes" id="UP000692954">
    <property type="component" value="Unassembled WGS sequence"/>
</dbReference>
<sequence length="177" mass="21253">MERLSNRIFELENLLNNKKITISKINFNQINDLKMKECIQIQKEIKVLNITHQKLEKLNNYNKYQTITKDQTEIGDFLNKINPNLEKQIKQIQNKLYNTKTNNQNDRIIKLFYQKINSKNKSCNKQSICQRSHNYSISVNETGFYEQRSNWEDQVEYKTNQTNQTNQSLIFNGFRYS</sequence>